<organism evidence="1 2">
    <name type="scientific">Ganoderma sinense ZZ0214-1</name>
    <dbReference type="NCBI Taxonomy" id="1077348"/>
    <lineage>
        <taxon>Eukaryota</taxon>
        <taxon>Fungi</taxon>
        <taxon>Dikarya</taxon>
        <taxon>Basidiomycota</taxon>
        <taxon>Agaricomycotina</taxon>
        <taxon>Agaricomycetes</taxon>
        <taxon>Polyporales</taxon>
        <taxon>Polyporaceae</taxon>
        <taxon>Ganoderma</taxon>
    </lineage>
</organism>
<evidence type="ECO:0000313" key="2">
    <source>
        <dbReference type="Proteomes" id="UP000230002"/>
    </source>
</evidence>
<name>A0A2G8RW29_9APHY</name>
<sequence length="130" mass="14885">MSRSSISLVSWKTEDPPQRYLLDTYVNHAQEQEVFIWKHKGYMQSKGSRGVHIQAFLPDHGLWRDLDNIPDGILRISPFATTLIVRYDDISFCDAFSEALSKAERPYNKHGVEWPTETPRSEIAVYGAGT</sequence>
<evidence type="ECO:0000313" key="1">
    <source>
        <dbReference type="EMBL" id="PIL25726.1"/>
    </source>
</evidence>
<comment type="caution">
    <text evidence="1">The sequence shown here is derived from an EMBL/GenBank/DDBJ whole genome shotgun (WGS) entry which is preliminary data.</text>
</comment>
<dbReference type="EMBL" id="AYKW01000045">
    <property type="protein sequence ID" value="PIL25726.1"/>
    <property type="molecule type" value="Genomic_DNA"/>
</dbReference>
<proteinExistence type="predicted"/>
<reference evidence="1 2" key="1">
    <citation type="journal article" date="2015" name="Sci. Rep.">
        <title>Chromosome-level genome map provides insights into diverse defense mechanisms in the medicinal fungus Ganoderma sinense.</title>
        <authorList>
            <person name="Zhu Y."/>
            <person name="Xu J."/>
            <person name="Sun C."/>
            <person name="Zhou S."/>
            <person name="Xu H."/>
            <person name="Nelson D.R."/>
            <person name="Qian J."/>
            <person name="Song J."/>
            <person name="Luo H."/>
            <person name="Xiang L."/>
            <person name="Li Y."/>
            <person name="Xu Z."/>
            <person name="Ji A."/>
            <person name="Wang L."/>
            <person name="Lu S."/>
            <person name="Hayward A."/>
            <person name="Sun W."/>
            <person name="Li X."/>
            <person name="Schwartz D.C."/>
            <person name="Wang Y."/>
            <person name="Chen S."/>
        </authorList>
    </citation>
    <scope>NUCLEOTIDE SEQUENCE [LARGE SCALE GENOMIC DNA]</scope>
    <source>
        <strain evidence="1 2">ZZ0214-1</strain>
    </source>
</reference>
<protein>
    <submittedName>
        <fullName evidence="1">Uncharacterized protein</fullName>
    </submittedName>
</protein>
<dbReference type="Proteomes" id="UP000230002">
    <property type="component" value="Unassembled WGS sequence"/>
</dbReference>
<gene>
    <name evidence="1" type="ORF">GSI_11476</name>
</gene>
<dbReference type="AlphaFoldDB" id="A0A2G8RW29"/>
<accession>A0A2G8RW29</accession>
<keyword evidence="2" id="KW-1185">Reference proteome</keyword>